<reference evidence="1 2" key="1">
    <citation type="submission" date="2020-10" db="EMBL/GenBank/DDBJ databases">
        <authorList>
            <person name="Peeters C."/>
        </authorList>
    </citation>
    <scope>NUCLEOTIDE SEQUENCE [LARGE SCALE GENOMIC DNA]</scope>
    <source>
        <strain evidence="1 2">LMG 27952</strain>
    </source>
</reference>
<sequence length="54" mass="5868">MTGNSGVRLNLMSCRFIGAARLSSRGGFCESDGYGAAPQIYRAGMTHGRKEKNW</sequence>
<accession>A0ABM8PBS2</accession>
<protein>
    <submittedName>
        <fullName evidence="1">Uncharacterized protein</fullName>
    </submittedName>
</protein>
<dbReference type="EMBL" id="CAJHCQ010000047">
    <property type="protein sequence ID" value="CAD6562252.1"/>
    <property type="molecule type" value="Genomic_DNA"/>
</dbReference>
<evidence type="ECO:0000313" key="1">
    <source>
        <dbReference type="EMBL" id="CAD6562252.1"/>
    </source>
</evidence>
<organism evidence="1 2">
    <name type="scientific">Paraburkholderia hiiakae</name>
    <dbReference type="NCBI Taxonomy" id="1081782"/>
    <lineage>
        <taxon>Bacteria</taxon>
        <taxon>Pseudomonadati</taxon>
        <taxon>Pseudomonadota</taxon>
        <taxon>Betaproteobacteria</taxon>
        <taxon>Burkholderiales</taxon>
        <taxon>Burkholderiaceae</taxon>
        <taxon>Paraburkholderia</taxon>
    </lineage>
</organism>
<keyword evidence="2" id="KW-1185">Reference proteome</keyword>
<evidence type="ECO:0000313" key="2">
    <source>
        <dbReference type="Proteomes" id="UP000656319"/>
    </source>
</evidence>
<proteinExistence type="predicted"/>
<comment type="caution">
    <text evidence="1">The sequence shown here is derived from an EMBL/GenBank/DDBJ whole genome shotgun (WGS) entry which is preliminary data.</text>
</comment>
<gene>
    <name evidence="1" type="ORF">LMG27952_07730</name>
</gene>
<name>A0ABM8PBS2_9BURK</name>
<dbReference type="Proteomes" id="UP000656319">
    <property type="component" value="Unassembled WGS sequence"/>
</dbReference>